<dbReference type="SUPFAM" id="SSF52540">
    <property type="entry name" value="P-loop containing nucleoside triphosphate hydrolases"/>
    <property type="match status" value="1"/>
</dbReference>
<keyword evidence="1" id="KW-0227">DNA damage</keyword>
<dbReference type="InterPro" id="IPR027417">
    <property type="entry name" value="P-loop_NTPase"/>
</dbReference>
<accession>A0A4Y7Q7S4</accession>
<dbReference type="EMBL" id="ML170172">
    <property type="protein sequence ID" value="TDL22959.1"/>
    <property type="molecule type" value="Genomic_DNA"/>
</dbReference>
<dbReference type="GO" id="GO:0005524">
    <property type="term" value="F:ATP binding"/>
    <property type="evidence" value="ECO:0007669"/>
    <property type="project" value="UniProtKB-KW"/>
</dbReference>
<keyword evidence="1" id="KW-0067">ATP-binding</keyword>
<keyword evidence="1" id="KW-0547">Nucleotide-binding</keyword>
<dbReference type="PANTHER" id="PTHR10492:SF57">
    <property type="entry name" value="ATP-DEPENDENT DNA HELICASE"/>
    <property type="match status" value="1"/>
</dbReference>
<feature type="non-terminal residue" evidence="3">
    <location>
        <position position="1"/>
    </location>
</feature>
<keyword evidence="1" id="KW-0347">Helicase</keyword>
<dbReference type="AlphaFoldDB" id="A0A4Y7Q7S4"/>
<keyword evidence="1" id="KW-0233">DNA recombination</keyword>
<gene>
    <name evidence="3" type="ORF">BD410DRAFT_693710</name>
</gene>
<evidence type="ECO:0000256" key="1">
    <source>
        <dbReference type="RuleBase" id="RU363044"/>
    </source>
</evidence>
<protein>
    <recommendedName>
        <fullName evidence="1">ATP-dependent DNA helicase</fullName>
        <ecNumber evidence="1">5.6.2.3</ecNumber>
    </recommendedName>
</protein>
<dbReference type="Proteomes" id="UP000294933">
    <property type="component" value="Unassembled WGS sequence"/>
</dbReference>
<dbReference type="InterPro" id="IPR010285">
    <property type="entry name" value="DNA_helicase_pif1-like_DEAD"/>
</dbReference>
<proteinExistence type="inferred from homology"/>
<comment type="cofactor">
    <cofactor evidence="1">
        <name>Mg(2+)</name>
        <dbReference type="ChEBI" id="CHEBI:18420"/>
    </cofactor>
</comment>
<evidence type="ECO:0000313" key="3">
    <source>
        <dbReference type="EMBL" id="TDL22959.1"/>
    </source>
</evidence>
<evidence type="ECO:0000313" key="4">
    <source>
        <dbReference type="Proteomes" id="UP000294933"/>
    </source>
</evidence>
<keyword evidence="1" id="KW-0378">Hydrolase</keyword>
<dbReference type="STRING" id="50990.A0A4Y7Q7S4"/>
<dbReference type="PANTHER" id="PTHR10492">
    <property type="match status" value="1"/>
</dbReference>
<comment type="catalytic activity">
    <reaction evidence="1">
        <text>ATP + H2O = ADP + phosphate + H(+)</text>
        <dbReference type="Rhea" id="RHEA:13065"/>
        <dbReference type="ChEBI" id="CHEBI:15377"/>
        <dbReference type="ChEBI" id="CHEBI:15378"/>
        <dbReference type="ChEBI" id="CHEBI:30616"/>
        <dbReference type="ChEBI" id="CHEBI:43474"/>
        <dbReference type="ChEBI" id="CHEBI:456216"/>
        <dbReference type="EC" id="5.6.2.3"/>
    </reaction>
</comment>
<dbReference type="VEuPathDB" id="FungiDB:BD410DRAFT_693710"/>
<reference evidence="3 4" key="1">
    <citation type="submission" date="2018-06" db="EMBL/GenBank/DDBJ databases">
        <title>A transcriptomic atlas of mushroom development highlights an independent origin of complex multicellularity.</title>
        <authorList>
            <consortium name="DOE Joint Genome Institute"/>
            <person name="Krizsan K."/>
            <person name="Almasi E."/>
            <person name="Merenyi Z."/>
            <person name="Sahu N."/>
            <person name="Viragh M."/>
            <person name="Koszo T."/>
            <person name="Mondo S."/>
            <person name="Kiss B."/>
            <person name="Balint B."/>
            <person name="Kues U."/>
            <person name="Barry K."/>
            <person name="Hegedus J.C."/>
            <person name="Henrissat B."/>
            <person name="Johnson J."/>
            <person name="Lipzen A."/>
            <person name="Ohm R."/>
            <person name="Nagy I."/>
            <person name="Pangilinan J."/>
            <person name="Yan J."/>
            <person name="Xiong Y."/>
            <person name="Grigoriev I.V."/>
            <person name="Hibbett D.S."/>
            <person name="Nagy L.G."/>
        </authorList>
    </citation>
    <scope>NUCLEOTIDE SEQUENCE [LARGE SCALE GENOMIC DNA]</scope>
    <source>
        <strain evidence="3 4">SZMC22713</strain>
    </source>
</reference>
<feature type="domain" description="DNA helicase Pif1-like DEAD-box helicase" evidence="2">
    <location>
        <begin position="57"/>
        <end position="163"/>
    </location>
</feature>
<dbReference type="Gene3D" id="3.40.50.300">
    <property type="entry name" value="P-loop containing nucleotide triphosphate hydrolases"/>
    <property type="match status" value="1"/>
</dbReference>
<dbReference type="OrthoDB" id="3366231at2759"/>
<name>A0A4Y7Q7S4_9AGAM</name>
<dbReference type="GO" id="GO:0006281">
    <property type="term" value="P:DNA repair"/>
    <property type="evidence" value="ECO:0007669"/>
    <property type="project" value="UniProtKB-KW"/>
</dbReference>
<dbReference type="GO" id="GO:0043139">
    <property type="term" value="F:5'-3' DNA helicase activity"/>
    <property type="evidence" value="ECO:0007669"/>
    <property type="project" value="UniProtKB-EC"/>
</dbReference>
<dbReference type="GO" id="GO:0006310">
    <property type="term" value="P:DNA recombination"/>
    <property type="evidence" value="ECO:0007669"/>
    <property type="project" value="UniProtKB-KW"/>
</dbReference>
<dbReference type="GO" id="GO:0016887">
    <property type="term" value="F:ATP hydrolysis activity"/>
    <property type="evidence" value="ECO:0007669"/>
    <property type="project" value="RHEA"/>
</dbReference>
<comment type="similarity">
    <text evidence="1">Belongs to the helicase family.</text>
</comment>
<evidence type="ECO:0000259" key="2">
    <source>
        <dbReference type="Pfam" id="PF05970"/>
    </source>
</evidence>
<keyword evidence="1" id="KW-0234">DNA repair</keyword>
<sequence>LYLLQQILHASNRTLENFNLPSPQENWAEMTDNRLIAEQQNYEPEIERNLSAENIPKLNIQQRNAHDVVVQSVMQNKPQLFFISGPGGTGKTFCYNTLCHTLRAEEKIVLCVASSGIASLLLIGGRTAHSVFKIPIPVHNESVCSFTKNSMVGELIQRTDLII</sequence>
<dbReference type="GO" id="GO:0000723">
    <property type="term" value="P:telomere maintenance"/>
    <property type="evidence" value="ECO:0007669"/>
    <property type="project" value="InterPro"/>
</dbReference>
<dbReference type="EC" id="5.6.2.3" evidence="1"/>
<dbReference type="Pfam" id="PF05970">
    <property type="entry name" value="PIF1"/>
    <property type="match status" value="1"/>
</dbReference>
<keyword evidence="4" id="KW-1185">Reference proteome</keyword>
<feature type="non-terminal residue" evidence="3">
    <location>
        <position position="163"/>
    </location>
</feature>
<organism evidence="3 4">
    <name type="scientific">Rickenella mellea</name>
    <dbReference type="NCBI Taxonomy" id="50990"/>
    <lineage>
        <taxon>Eukaryota</taxon>
        <taxon>Fungi</taxon>
        <taxon>Dikarya</taxon>
        <taxon>Basidiomycota</taxon>
        <taxon>Agaricomycotina</taxon>
        <taxon>Agaricomycetes</taxon>
        <taxon>Hymenochaetales</taxon>
        <taxon>Rickenellaceae</taxon>
        <taxon>Rickenella</taxon>
    </lineage>
</organism>